<reference evidence="2 3" key="1">
    <citation type="submission" date="2022-09" db="EMBL/GenBank/DDBJ databases">
        <title>Chelativorans salina sp. nov., a novel slightly halophilic bacterium isolated from a saline lake sediment enrichment.</title>
        <authorList>
            <person name="Gao L."/>
            <person name="Fang B.-Z."/>
            <person name="Li W.-J."/>
        </authorList>
    </citation>
    <scope>NUCLEOTIDE SEQUENCE [LARGE SCALE GENOMIC DNA]</scope>
    <source>
        <strain evidence="2 3">EGI FJ00035</strain>
    </source>
</reference>
<evidence type="ECO:0000256" key="1">
    <source>
        <dbReference type="ARBA" id="ARBA00023186"/>
    </source>
</evidence>
<dbReference type="PANTHER" id="PTHR34227">
    <property type="entry name" value="CHAPERONE PROTEIN YCDY"/>
    <property type="match status" value="1"/>
</dbReference>
<dbReference type="Pfam" id="PF15943">
    <property type="entry name" value="YdaS_toxin"/>
    <property type="match status" value="1"/>
</dbReference>
<evidence type="ECO:0000313" key="2">
    <source>
        <dbReference type="EMBL" id="MCT7377182.1"/>
    </source>
</evidence>
<sequence length="264" mass="28442">MDMVSGLEEAIRKAGGVGALAQALGLTQPSVSAWHSIPAEHVLEVEALTGIARTVLRPDLYPEAGGSAAEIDEVDMARAQEYALLGSLLLRAPDADTLAQLSGLQGTDTPLGAAHIALRQAASTASPEALRREYFDLFEGVGRGELLPYASYYLTGFLNERPLARLRGDLRLLGLERAEDHCDPEDHLGTLCEIMSGLAGGRFTASPDEEREFFGQHVAPWAGHFFADLEKAQSARFYRAVGTVGRVFIDIEAEGFAMESRRSA</sequence>
<accession>A0ABT2LRL1</accession>
<dbReference type="EMBL" id="JAOCZP010000006">
    <property type="protein sequence ID" value="MCT7377182.1"/>
    <property type="molecule type" value="Genomic_DNA"/>
</dbReference>
<dbReference type="InterPro" id="IPR010982">
    <property type="entry name" value="Lambda_DNA-bd_dom_sf"/>
</dbReference>
<dbReference type="InterPro" id="IPR020945">
    <property type="entry name" value="DMSO/NO3_reduct_chaperone"/>
</dbReference>
<dbReference type="InterPro" id="IPR036411">
    <property type="entry name" value="TorD-like_sf"/>
</dbReference>
<dbReference type="Proteomes" id="UP001320831">
    <property type="component" value="Unassembled WGS sequence"/>
</dbReference>
<dbReference type="PANTHER" id="PTHR34227:SF1">
    <property type="entry name" value="DIMETHYL SULFOXIDE REDUCTASE CHAPERONE-RELATED"/>
    <property type="match status" value="1"/>
</dbReference>
<dbReference type="Gene3D" id="1.10.260.40">
    <property type="entry name" value="lambda repressor-like DNA-binding domains"/>
    <property type="match status" value="1"/>
</dbReference>
<protein>
    <submittedName>
        <fullName evidence="2">Molecular chaperone TorD family protein</fullName>
    </submittedName>
</protein>
<organism evidence="2 3">
    <name type="scientific">Chelativorans salis</name>
    <dbReference type="NCBI Taxonomy" id="2978478"/>
    <lineage>
        <taxon>Bacteria</taxon>
        <taxon>Pseudomonadati</taxon>
        <taxon>Pseudomonadota</taxon>
        <taxon>Alphaproteobacteria</taxon>
        <taxon>Hyphomicrobiales</taxon>
        <taxon>Phyllobacteriaceae</taxon>
        <taxon>Chelativorans</taxon>
    </lineage>
</organism>
<dbReference type="Gene3D" id="1.10.3480.10">
    <property type="entry name" value="TorD-like"/>
    <property type="match status" value="1"/>
</dbReference>
<dbReference type="SUPFAM" id="SSF47413">
    <property type="entry name" value="lambda repressor-like DNA-binding domains"/>
    <property type="match status" value="1"/>
</dbReference>
<name>A0ABT2LRL1_9HYPH</name>
<evidence type="ECO:0000313" key="3">
    <source>
        <dbReference type="Proteomes" id="UP001320831"/>
    </source>
</evidence>
<dbReference type="Pfam" id="PF02613">
    <property type="entry name" value="Nitrate_red_del"/>
    <property type="match status" value="1"/>
</dbReference>
<gene>
    <name evidence="2" type="ORF">N5A92_19365</name>
</gene>
<dbReference type="InterPro" id="IPR050289">
    <property type="entry name" value="TorD/DmsD_chaperones"/>
</dbReference>
<dbReference type="RefSeq" id="WP_260905568.1">
    <property type="nucleotide sequence ID" value="NZ_JAOCZP010000006.1"/>
</dbReference>
<comment type="caution">
    <text evidence="2">The sequence shown here is derived from an EMBL/GenBank/DDBJ whole genome shotgun (WGS) entry which is preliminary data.</text>
</comment>
<dbReference type="InterPro" id="IPR031856">
    <property type="entry name" value="YdaS_toxin-like"/>
</dbReference>
<keyword evidence="1" id="KW-0143">Chaperone</keyword>
<keyword evidence="3" id="KW-1185">Reference proteome</keyword>
<proteinExistence type="predicted"/>
<dbReference type="SUPFAM" id="SSF89155">
    <property type="entry name" value="TorD-like"/>
    <property type="match status" value="1"/>
</dbReference>